<feature type="transmembrane region" description="Helical" evidence="1">
    <location>
        <begin position="138"/>
        <end position="155"/>
    </location>
</feature>
<name>A0A329R911_9STRA</name>
<dbReference type="EMBL" id="MJFZ01001927">
    <property type="protein sequence ID" value="RAW21235.1"/>
    <property type="molecule type" value="Genomic_DNA"/>
</dbReference>
<feature type="non-terminal residue" evidence="2">
    <location>
        <position position="1"/>
    </location>
</feature>
<proteinExistence type="predicted"/>
<reference evidence="2 3" key="1">
    <citation type="submission" date="2018-01" db="EMBL/GenBank/DDBJ databases">
        <title>Draft genome of the strawberry crown rot pathogen Phytophthora cactorum.</title>
        <authorList>
            <person name="Armitage A.D."/>
            <person name="Lysoe E."/>
            <person name="Nellist C.F."/>
            <person name="Harrison R.J."/>
            <person name="Brurberg M.B."/>
        </authorList>
    </citation>
    <scope>NUCLEOTIDE SEQUENCE [LARGE SCALE GENOMIC DNA]</scope>
    <source>
        <strain evidence="2 3">10300</strain>
    </source>
</reference>
<dbReference type="OrthoDB" id="117480at2759"/>
<dbReference type="AlphaFoldDB" id="A0A329R911"/>
<evidence type="ECO:0000313" key="3">
    <source>
        <dbReference type="Proteomes" id="UP000251314"/>
    </source>
</evidence>
<accession>A0A329R911</accession>
<gene>
    <name evidence="2" type="ORF">PC110_g22322</name>
</gene>
<dbReference type="PANTHER" id="PTHR40866:SF1">
    <property type="entry name" value="BED-TYPE DOMAIN-CONTAINING PROTEIN"/>
    <property type="match status" value="1"/>
</dbReference>
<comment type="caution">
    <text evidence="2">The sequence shown here is derived from an EMBL/GenBank/DDBJ whole genome shotgun (WGS) entry which is preliminary data.</text>
</comment>
<protein>
    <recommendedName>
        <fullName evidence="4">BED-type domain-containing protein</fullName>
    </recommendedName>
</protein>
<evidence type="ECO:0000313" key="2">
    <source>
        <dbReference type="EMBL" id="RAW21235.1"/>
    </source>
</evidence>
<dbReference type="VEuPathDB" id="FungiDB:PC110_g22322"/>
<keyword evidence="3" id="KW-1185">Reference proteome</keyword>
<keyword evidence="1" id="KW-1133">Transmembrane helix</keyword>
<evidence type="ECO:0000256" key="1">
    <source>
        <dbReference type="SAM" id="Phobius"/>
    </source>
</evidence>
<sequence length="173" mass="19465">LAHYNADLGDDLFECKKCGRSRKKSPGTGYSNLLGHLGTKHAGYVEKCAGHKAAAASTVNMFGFVDSVKLTTYLWIRWITQCNLPITEVENKLTREVVTMKPTTARTMKVYLRYGGGNVSQTIASEMGESFGLMFDRWMYNFLYLLGIFAGYVMNGMRHQRLLDLFPMDDSPP</sequence>
<dbReference type="Proteomes" id="UP000251314">
    <property type="component" value="Unassembled WGS sequence"/>
</dbReference>
<keyword evidence="1" id="KW-0812">Transmembrane</keyword>
<dbReference type="PANTHER" id="PTHR40866">
    <property type="entry name" value="BED-TYPE DOMAIN-CONTAINING PROTEIN"/>
    <property type="match status" value="1"/>
</dbReference>
<organism evidence="2 3">
    <name type="scientific">Phytophthora cactorum</name>
    <dbReference type="NCBI Taxonomy" id="29920"/>
    <lineage>
        <taxon>Eukaryota</taxon>
        <taxon>Sar</taxon>
        <taxon>Stramenopiles</taxon>
        <taxon>Oomycota</taxon>
        <taxon>Peronosporomycetes</taxon>
        <taxon>Peronosporales</taxon>
        <taxon>Peronosporaceae</taxon>
        <taxon>Phytophthora</taxon>
    </lineage>
</organism>
<evidence type="ECO:0008006" key="4">
    <source>
        <dbReference type="Google" id="ProtNLM"/>
    </source>
</evidence>
<keyword evidence="1" id="KW-0472">Membrane</keyword>